<dbReference type="SUPFAM" id="SSF53659">
    <property type="entry name" value="Isocitrate/Isopropylmalate dehydrogenase-like"/>
    <property type="match status" value="1"/>
</dbReference>
<dbReference type="GO" id="GO:0006102">
    <property type="term" value="P:isocitrate metabolic process"/>
    <property type="evidence" value="ECO:0007669"/>
    <property type="project" value="TreeGrafter"/>
</dbReference>
<keyword evidence="8" id="KW-0816">Tricarboxylic acid cycle</keyword>
<evidence type="ECO:0000256" key="12">
    <source>
        <dbReference type="ARBA" id="ARBA00023002"/>
    </source>
</evidence>
<dbReference type="Gene3D" id="3.40.718.10">
    <property type="entry name" value="Isopropylmalate Dehydrogenase"/>
    <property type="match status" value="1"/>
</dbReference>
<evidence type="ECO:0000256" key="13">
    <source>
        <dbReference type="ARBA" id="ARBA00023211"/>
    </source>
</evidence>
<dbReference type="GO" id="GO:0006097">
    <property type="term" value="P:glyoxylate cycle"/>
    <property type="evidence" value="ECO:0007669"/>
    <property type="project" value="UniProtKB-KW"/>
</dbReference>
<dbReference type="PANTHER" id="PTHR11835">
    <property type="entry name" value="DECARBOXYLATING DEHYDROGENASES-ISOCITRATE, ISOPROPYLMALATE, TARTRATE"/>
    <property type="match status" value="1"/>
</dbReference>
<name>A0A2T3W592_9DEIO</name>
<comment type="caution">
    <text evidence="20">The sequence shown here is derived from an EMBL/GenBank/DDBJ whole genome shotgun (WGS) entry which is preliminary data.</text>
</comment>
<organism evidence="20 21">
    <name type="scientific">Deinococcus arcticus</name>
    <dbReference type="NCBI Taxonomy" id="2136176"/>
    <lineage>
        <taxon>Bacteria</taxon>
        <taxon>Thermotogati</taxon>
        <taxon>Deinococcota</taxon>
        <taxon>Deinococci</taxon>
        <taxon>Deinococcales</taxon>
        <taxon>Deinococcaceae</taxon>
        <taxon>Deinococcus</taxon>
    </lineage>
</organism>
<comment type="cofactor">
    <cofactor evidence="2">
        <name>Mg(2+)</name>
        <dbReference type="ChEBI" id="CHEBI:18420"/>
    </cofactor>
</comment>
<evidence type="ECO:0000256" key="4">
    <source>
        <dbReference type="ARBA" id="ARBA00011738"/>
    </source>
</evidence>
<evidence type="ECO:0000256" key="14">
    <source>
        <dbReference type="ARBA" id="ARBA00023554"/>
    </source>
</evidence>
<dbReference type="InterPro" id="IPR040978">
    <property type="entry name" value="Isocitrate_DH_TT1725_C"/>
</dbReference>
<dbReference type="GO" id="GO:0006099">
    <property type="term" value="P:tricarboxylic acid cycle"/>
    <property type="evidence" value="ECO:0007669"/>
    <property type="project" value="UniProtKB-KW"/>
</dbReference>
<dbReference type="Pfam" id="PF18324">
    <property type="entry name" value="Isocitrate_DH_C_bact"/>
    <property type="match status" value="1"/>
</dbReference>
<dbReference type="InterPro" id="IPR019818">
    <property type="entry name" value="IsoCit/isopropylmalate_DH_CS"/>
</dbReference>
<dbReference type="FunFam" id="3.40.718.10:FF:000020">
    <property type="entry name" value="Isocitrate dehydrogenase"/>
    <property type="match status" value="1"/>
</dbReference>
<dbReference type="Gene3D" id="3.30.70.1570">
    <property type="match status" value="1"/>
</dbReference>
<dbReference type="InterPro" id="IPR046997">
    <property type="entry name" value="Isocitrate_DH_TT1725_C_sf"/>
</dbReference>
<dbReference type="PROSITE" id="PS00470">
    <property type="entry name" value="IDH_IMDH"/>
    <property type="match status" value="1"/>
</dbReference>
<dbReference type="GO" id="GO:0004449">
    <property type="term" value="F:isocitrate dehydrogenase (NAD+) activity"/>
    <property type="evidence" value="ECO:0007669"/>
    <property type="project" value="TreeGrafter"/>
</dbReference>
<keyword evidence="7" id="KW-0329">Glyoxylate bypass</keyword>
<dbReference type="InterPro" id="IPR024084">
    <property type="entry name" value="IsoPropMal-DH-like_dom"/>
</dbReference>
<evidence type="ECO:0000313" key="21">
    <source>
        <dbReference type="Proteomes" id="UP000240317"/>
    </source>
</evidence>
<reference evidence="20 21" key="1">
    <citation type="submission" date="2018-03" db="EMBL/GenBank/DDBJ databases">
        <title>Draft genome of Deinococcus sp. OD32.</title>
        <authorList>
            <person name="Wang X.-P."/>
            <person name="Du Z.-J."/>
        </authorList>
    </citation>
    <scope>NUCLEOTIDE SEQUENCE [LARGE SCALE GENOMIC DNA]</scope>
    <source>
        <strain evidence="20 21">OD32</strain>
    </source>
</reference>
<dbReference type="OrthoDB" id="56663at2"/>
<keyword evidence="10" id="KW-0460">Magnesium</keyword>
<evidence type="ECO:0000256" key="5">
    <source>
        <dbReference type="ARBA" id="ARBA00013013"/>
    </source>
</evidence>
<keyword evidence="21" id="KW-1185">Reference proteome</keyword>
<evidence type="ECO:0000256" key="2">
    <source>
        <dbReference type="ARBA" id="ARBA00001946"/>
    </source>
</evidence>
<comment type="subunit">
    <text evidence="4">Homodimer.</text>
</comment>
<dbReference type="Pfam" id="PF00180">
    <property type="entry name" value="Iso_dh"/>
    <property type="match status" value="1"/>
</dbReference>
<gene>
    <name evidence="20" type="ORF">C8263_14940</name>
</gene>
<comment type="catalytic activity">
    <reaction evidence="14">
        <text>D-threo-isocitrate + NADP(+) = 2-oxoglutarate + CO2 + NADPH</text>
        <dbReference type="Rhea" id="RHEA:19629"/>
        <dbReference type="ChEBI" id="CHEBI:15562"/>
        <dbReference type="ChEBI" id="CHEBI:16526"/>
        <dbReference type="ChEBI" id="CHEBI:16810"/>
        <dbReference type="ChEBI" id="CHEBI:57783"/>
        <dbReference type="ChEBI" id="CHEBI:58349"/>
        <dbReference type="EC" id="1.1.1.42"/>
    </reaction>
</comment>
<dbReference type="GO" id="GO:0004450">
    <property type="term" value="F:isocitrate dehydrogenase (NADP+) activity"/>
    <property type="evidence" value="ECO:0007669"/>
    <property type="project" value="UniProtKB-EC"/>
</dbReference>
<evidence type="ECO:0000256" key="17">
    <source>
        <dbReference type="ARBA" id="ARBA00031098"/>
    </source>
</evidence>
<protein>
    <recommendedName>
        <fullName evidence="6">Isocitrate dehydrogenase [NADP]</fullName>
        <ecNumber evidence="5">1.1.1.42</ecNumber>
    </recommendedName>
    <alternativeName>
        <fullName evidence="15">IDP</fullName>
    </alternativeName>
    <alternativeName>
        <fullName evidence="16">NADP(+)-specific ICDH</fullName>
    </alternativeName>
    <alternativeName>
        <fullName evidence="17">Oxalosuccinate decarboxylase</fullName>
    </alternativeName>
</protein>
<keyword evidence="9" id="KW-0479">Metal-binding</keyword>
<evidence type="ECO:0000256" key="10">
    <source>
        <dbReference type="ARBA" id="ARBA00022842"/>
    </source>
</evidence>
<evidence type="ECO:0000256" key="1">
    <source>
        <dbReference type="ARBA" id="ARBA00001936"/>
    </source>
</evidence>
<dbReference type="GO" id="GO:0051287">
    <property type="term" value="F:NAD binding"/>
    <property type="evidence" value="ECO:0007669"/>
    <property type="project" value="InterPro"/>
</dbReference>
<evidence type="ECO:0000256" key="6">
    <source>
        <dbReference type="ARBA" id="ARBA00019562"/>
    </source>
</evidence>
<dbReference type="AlphaFoldDB" id="A0A2T3W592"/>
<comment type="function">
    <text evidence="18">Catalyzes the oxidative decarboxylation of isocitrate to 2-oxoglutarate and carbon dioxide with the concomitant reduction of NADP(+).</text>
</comment>
<keyword evidence="13" id="KW-0464">Manganese</keyword>
<evidence type="ECO:0000313" key="20">
    <source>
        <dbReference type="EMBL" id="PTA67058.1"/>
    </source>
</evidence>
<dbReference type="NCBIfam" id="NF006673">
    <property type="entry name" value="PRK09222.1"/>
    <property type="match status" value="1"/>
</dbReference>
<dbReference type="SMART" id="SM01329">
    <property type="entry name" value="Iso_dh"/>
    <property type="match status" value="1"/>
</dbReference>
<proteinExistence type="inferred from homology"/>
<feature type="domain" description="Isopropylmalate dehydrogenase-like" evidence="19">
    <location>
        <begin position="20"/>
        <end position="350"/>
    </location>
</feature>
<dbReference type="EC" id="1.1.1.42" evidence="5"/>
<dbReference type="PANTHER" id="PTHR11835:SF43">
    <property type="entry name" value="ISOPROPYLMALATE DEHYDROGENASE-LIKE DOMAIN-CONTAINING PROTEIN"/>
    <property type="match status" value="1"/>
</dbReference>
<evidence type="ECO:0000256" key="3">
    <source>
        <dbReference type="ARBA" id="ARBA00007769"/>
    </source>
</evidence>
<dbReference type="NCBIfam" id="TIGR02924">
    <property type="entry name" value="ICDH_alpha"/>
    <property type="match status" value="1"/>
</dbReference>
<evidence type="ECO:0000256" key="15">
    <source>
        <dbReference type="ARBA" id="ARBA00029765"/>
    </source>
</evidence>
<dbReference type="GO" id="GO:0000287">
    <property type="term" value="F:magnesium ion binding"/>
    <property type="evidence" value="ECO:0007669"/>
    <property type="project" value="InterPro"/>
</dbReference>
<dbReference type="InterPro" id="IPR014273">
    <property type="entry name" value="Isocitrate_DH_bac-typ"/>
</dbReference>
<evidence type="ECO:0000256" key="18">
    <source>
        <dbReference type="ARBA" id="ARBA00046127"/>
    </source>
</evidence>
<dbReference type="EMBL" id="PYSV01000016">
    <property type="protein sequence ID" value="PTA67058.1"/>
    <property type="molecule type" value="Genomic_DNA"/>
</dbReference>
<evidence type="ECO:0000256" key="11">
    <source>
        <dbReference type="ARBA" id="ARBA00022857"/>
    </source>
</evidence>
<keyword evidence="11" id="KW-0521">NADP</keyword>
<sequence length="496" mass="53540">MQATLDSNLSALTDPGALVPVAVAHGDGIGPEIMDATLRVLLAAGARIQPLPIRVGEAVYKEGHTSGFTPDTWDTLRAAGVLLKAPITTPQGGGYKSLNVTLRKTLGLYANVRPCRSYAPFVPTLHPQTDVVIIRENEEDLYAGIEHRQTREVVQCLKLVTRQGCERIVRYAFEYARAHGRKKVTALSKDNIMKLTDGLFHEVYREIGAEYPDIAQEHQIIDIGTARLATRPERYDVIVTLNLYGDIISDVAAEITGSVGLAGSANIGPSFALFEAIHGSAPDIAGQNLANPGGLLQAAVMMLGHLGQHEVAEKVQNAWLRTLEDGVHTPDIAGEHTTQKVGTREFADAVIARLGQTPAQLPAARRSPGQLVLPPAPPAPRDVTKTLVGTDVFFEWAEADRDPQALAETLQAHTGGALRLNMITNRGVKVWPGGQQETRRADHWRCRFLAPEGQSVSHEDVVALLSGLLGSGLDFIKTEHLYTFDGVPGFSMGQGQ</sequence>
<keyword evidence="12 20" id="KW-0560">Oxidoreductase</keyword>
<evidence type="ECO:0000256" key="7">
    <source>
        <dbReference type="ARBA" id="ARBA00022435"/>
    </source>
</evidence>
<evidence type="ECO:0000256" key="16">
    <source>
        <dbReference type="ARBA" id="ARBA00029990"/>
    </source>
</evidence>
<evidence type="ECO:0000259" key="19">
    <source>
        <dbReference type="SMART" id="SM01329"/>
    </source>
</evidence>
<dbReference type="Proteomes" id="UP000240317">
    <property type="component" value="Unassembled WGS sequence"/>
</dbReference>
<evidence type="ECO:0000256" key="9">
    <source>
        <dbReference type="ARBA" id="ARBA00022723"/>
    </source>
</evidence>
<evidence type="ECO:0000256" key="8">
    <source>
        <dbReference type="ARBA" id="ARBA00022532"/>
    </source>
</evidence>
<accession>A0A2T3W592</accession>
<comment type="similarity">
    <text evidence="3">Belongs to the isocitrate and isopropylmalate dehydrogenases family.</text>
</comment>
<comment type="cofactor">
    <cofactor evidence="1">
        <name>Mn(2+)</name>
        <dbReference type="ChEBI" id="CHEBI:29035"/>
    </cofactor>
</comment>